<comment type="caution">
    <text evidence="3">The sequence shown here is derived from an EMBL/GenBank/DDBJ whole genome shotgun (WGS) entry which is preliminary data.</text>
</comment>
<feature type="region of interest" description="Disordered" evidence="1">
    <location>
        <begin position="835"/>
        <end position="859"/>
    </location>
</feature>
<feature type="region of interest" description="Disordered" evidence="1">
    <location>
        <begin position="1004"/>
        <end position="1071"/>
    </location>
</feature>
<feature type="signal peptide" evidence="2">
    <location>
        <begin position="1"/>
        <end position="21"/>
    </location>
</feature>
<feature type="compositionally biased region" description="Polar residues" evidence="1">
    <location>
        <begin position="1056"/>
        <end position="1071"/>
    </location>
</feature>
<evidence type="ECO:0000313" key="4">
    <source>
        <dbReference type="Proteomes" id="UP001388673"/>
    </source>
</evidence>
<feature type="region of interest" description="Disordered" evidence="1">
    <location>
        <begin position="59"/>
        <end position="81"/>
    </location>
</feature>
<dbReference type="KEGG" id="kne:92184068"/>
<dbReference type="GeneID" id="92184068"/>
<feature type="region of interest" description="Disordered" evidence="1">
    <location>
        <begin position="451"/>
        <end position="509"/>
    </location>
</feature>
<keyword evidence="4" id="KW-1185">Reference proteome</keyword>
<name>A0AAW0YWK4_9TREE</name>
<feature type="compositionally biased region" description="Low complexity" evidence="1">
    <location>
        <begin position="609"/>
        <end position="620"/>
    </location>
</feature>
<feature type="compositionally biased region" description="Low complexity" evidence="1">
    <location>
        <begin position="101"/>
        <end position="111"/>
    </location>
</feature>
<reference evidence="3 4" key="1">
    <citation type="journal article" date="2024" name="bioRxiv">
        <title>Comparative genomics of Cryptococcus and Kwoniella reveals pathogenesis evolution and contrasting karyotype dynamics via intercentromeric recombination or chromosome fusion.</title>
        <authorList>
            <person name="Coelho M.A."/>
            <person name="David-Palma M."/>
            <person name="Shea T."/>
            <person name="Bowers K."/>
            <person name="McGinley-Smith S."/>
            <person name="Mohammad A.W."/>
            <person name="Gnirke A."/>
            <person name="Yurkov A.M."/>
            <person name="Nowrousian M."/>
            <person name="Sun S."/>
            <person name="Cuomo C.A."/>
            <person name="Heitman J."/>
        </authorList>
    </citation>
    <scope>NUCLEOTIDE SEQUENCE [LARGE SCALE GENOMIC DNA]</scope>
    <source>
        <strain evidence="3 4">CBS 13917</strain>
    </source>
</reference>
<accession>A0AAW0YWK4</accession>
<gene>
    <name evidence="3" type="ORF">IAR55_006810</name>
</gene>
<dbReference type="RefSeq" id="XP_066799581.1">
    <property type="nucleotide sequence ID" value="XM_066949889.1"/>
</dbReference>
<evidence type="ECO:0000256" key="2">
    <source>
        <dbReference type="SAM" id="SignalP"/>
    </source>
</evidence>
<feature type="region of interest" description="Disordered" evidence="1">
    <location>
        <begin position="1092"/>
        <end position="1115"/>
    </location>
</feature>
<feature type="region of interest" description="Disordered" evidence="1">
    <location>
        <begin position="98"/>
        <end position="156"/>
    </location>
</feature>
<dbReference type="EMBL" id="JBCAWK010000014">
    <property type="protein sequence ID" value="KAK8844017.1"/>
    <property type="molecule type" value="Genomic_DNA"/>
</dbReference>
<evidence type="ECO:0000313" key="3">
    <source>
        <dbReference type="EMBL" id="KAK8844017.1"/>
    </source>
</evidence>
<feature type="compositionally biased region" description="Acidic residues" evidence="1">
    <location>
        <begin position="1097"/>
        <end position="1106"/>
    </location>
</feature>
<keyword evidence="2" id="KW-0732">Signal</keyword>
<feature type="region of interest" description="Disordered" evidence="1">
    <location>
        <begin position="592"/>
        <end position="678"/>
    </location>
</feature>
<organism evidence="3 4">
    <name type="scientific">Kwoniella newhampshirensis</name>
    <dbReference type="NCBI Taxonomy" id="1651941"/>
    <lineage>
        <taxon>Eukaryota</taxon>
        <taxon>Fungi</taxon>
        <taxon>Dikarya</taxon>
        <taxon>Basidiomycota</taxon>
        <taxon>Agaricomycotina</taxon>
        <taxon>Tremellomycetes</taxon>
        <taxon>Tremellales</taxon>
        <taxon>Cryptococcaceae</taxon>
        <taxon>Kwoniella</taxon>
    </lineage>
</organism>
<feature type="region of interest" description="Disordered" evidence="1">
    <location>
        <begin position="728"/>
        <end position="757"/>
    </location>
</feature>
<proteinExistence type="predicted"/>
<feature type="region of interest" description="Disordered" evidence="1">
    <location>
        <begin position="1179"/>
        <end position="1207"/>
    </location>
</feature>
<evidence type="ECO:0000256" key="1">
    <source>
        <dbReference type="SAM" id="MobiDB-lite"/>
    </source>
</evidence>
<protein>
    <submittedName>
        <fullName evidence="3">Uncharacterized protein</fullName>
    </submittedName>
</protein>
<feature type="compositionally biased region" description="Low complexity" evidence="1">
    <location>
        <begin position="1004"/>
        <end position="1048"/>
    </location>
</feature>
<feature type="chain" id="PRO_5043564680" evidence="2">
    <location>
        <begin position="22"/>
        <end position="1207"/>
    </location>
</feature>
<feature type="compositionally biased region" description="Low complexity" evidence="1">
    <location>
        <begin position="59"/>
        <end position="77"/>
    </location>
</feature>
<feature type="compositionally biased region" description="Polar residues" evidence="1">
    <location>
        <begin position="120"/>
        <end position="133"/>
    </location>
</feature>
<feature type="region of interest" description="Disordered" evidence="1">
    <location>
        <begin position="411"/>
        <end position="431"/>
    </location>
</feature>
<dbReference type="AlphaFoldDB" id="A0AAW0YWK4"/>
<sequence>MVYIKSSVLVAAAAFSATASALPAYDTTASGPTSSPSKAAINVNLNLGGDQAVPVQSLVLPSSSPSTDDGPTSTETGLASATANVADLVDVDVKVTKRAQKSPSASQASKAGSVLKAQPSKEQPSPTPFGSQSKNDKVWRGRLGRRGPWRNVPGDDLLDINLGEIVEASSSSLPAALPSSVPHRTGDLINLDLRSPRHDDEDRAALTGDGEAYYRNANSEFRSGRAHAEVHEHEHEHLKRHSHHGNHHSVLEVIGDGYRSHGNRYDDIIVDDGRAHDHTHEHFHGENGHVYGKRRHEDHDIIEIIHNDHHEKVHDHEHIHEHMDKRRHADSDRVEYKHVGRPIEVIEDGGRYRHLPYRPHEHEVAVIEAGHGHDHVHDHEDIYARSHGREGDVIVVQGGSHRHGGDVTVVNNDNNDRPHRHHSGATTVVNNKRDIPGLTSRLAALGRAFLKKSRSHDDQHSHEGSGSTTIVNNAGGGHRGHSDDTVIVNNSPDRHHYHGASDTTVINNKKRHHSERILVVGDERRYHNADFYYRNSWDRGLRNGRPIYFTNGDDFNRVRVVENGRHGDYVSPVPYDSTVGYEPVGYEYYKRSHGGESRKERHSKHGKAKSPSSSSSSEKAGPAKEAEKDSTEEKRRWGGDDDHVTVVNEGGKHHHHGGDVTIVNNEKRRHEQDDRHDSERYCHDGRCDFARHNDHHRHHDDGYHYTHHEGSGHDVTVVNNMAKRYHDEHRHHDQHHGHEHDHHESEECRDGRCDRRGGDDVTVVNNHKRQVGMNGMGGAPGYIDVTSPVFNSTTAQRIASLVLSTSNGTDANSTFVLNASNNIRTQVYLVPVNPSSSTAGAPTMSAASSSNSSTMASPSSTPLQVNLKLPIFVASSASVEPYCATFDPSPESPAPLTVMPCTNDTSTHESQVFLYNPDTGMIHPDWQPSADAQQLLQAVPDNVDDSQDDAMLTASASATMVGADSYQTGSVTDSGDYQTLSDSIAYSPTAAATGWVRRATNVASPTTSTVTSSSPSTSSTVPTSTSTSGSTSTSAPASASGSSTSSASSPPPLITSGPNTSTDSKALPQSSTNASNVTLIFTPATPAMINNAASLSDSDDTDDAEVNDQQPQTQATLTRRWHMPDYDGEGRHLNREAYTGDLPSGHPRPVVPVFTSSASAKASRATVTPIAQAMALPKGDSTMPIVQPNAGSQRPMVAPQSLTAPYE</sequence>
<feature type="compositionally biased region" description="Basic and acidic residues" evidence="1">
    <location>
        <begin position="621"/>
        <end position="644"/>
    </location>
</feature>
<dbReference type="Proteomes" id="UP001388673">
    <property type="component" value="Unassembled WGS sequence"/>
</dbReference>
<feature type="compositionally biased region" description="Low complexity" evidence="1">
    <location>
        <begin position="841"/>
        <end position="859"/>
    </location>
</feature>
<feature type="compositionally biased region" description="Basic and acidic residues" evidence="1">
    <location>
        <begin position="665"/>
        <end position="678"/>
    </location>
</feature>